<organism evidence="2 3">
    <name type="scientific">Mycobacterium phage Cosmo</name>
    <dbReference type="NCBI Taxonomy" id="1567467"/>
    <lineage>
        <taxon>Viruses</taxon>
        <taxon>Duplodnaviria</taxon>
        <taxon>Heunggongvirae</taxon>
        <taxon>Uroviricota</taxon>
        <taxon>Caudoviricetes</taxon>
        <taxon>Vilmaviridae</taxon>
        <taxon>Wildcatvirus</taxon>
        <taxon>Wildcatvirus wildcat</taxon>
        <taxon>Mycobacterium virus Wildcat</taxon>
    </lineage>
</organism>
<dbReference type="InterPro" id="IPR003343">
    <property type="entry name" value="Big_2"/>
</dbReference>
<dbReference type="Proteomes" id="UP000031718">
    <property type="component" value="Segment"/>
</dbReference>
<dbReference type="Gene3D" id="2.60.40.1080">
    <property type="match status" value="1"/>
</dbReference>
<evidence type="ECO:0000259" key="1">
    <source>
        <dbReference type="SMART" id="SM00635"/>
    </source>
</evidence>
<dbReference type="SUPFAM" id="SSF49373">
    <property type="entry name" value="Invasin/intimin cell-adhesion fragments"/>
    <property type="match status" value="1"/>
</dbReference>
<protein>
    <submittedName>
        <fullName evidence="2">Major tail subunit</fullName>
    </submittedName>
</protein>
<proteinExistence type="predicted"/>
<name>A0A0B4ZXN7_9CAUD</name>
<gene>
    <name evidence="2" type="primary">35</name>
    <name evidence="2" type="ORF">COSMO_35</name>
</gene>
<evidence type="ECO:0000313" key="3">
    <source>
        <dbReference type="Proteomes" id="UP000031718"/>
    </source>
</evidence>
<accession>A0A0B4ZXN7</accession>
<dbReference type="EMBL" id="KP027195">
    <property type="protein sequence ID" value="AJD82107.1"/>
    <property type="molecule type" value="Genomic_DNA"/>
</dbReference>
<sequence>MADFENVRAAQQDLVLSKLSLAVLFAKMDTPLLTTIEDPATGDLVELDDYRSAGIIQKDAGLSITSDIESSDIEGYGEVEPVRTIITKRTTRFNASFIETNREVIEKYWGIELDATNLTVSAQGGVTVKAPPRPKNIFYRCILLGQDEVNGEDLFPYWILPKVKLTEVDNMDFRDDAEIQYRMTFQAFRDPEGKFSVIQGWCGPGWRLLVDKTGFVAPPEAIVVSPDPITISVSDTEQLEVLADNGINRTPNAKFESSDPAMASVSATGLVTGVAAGSATITVTYDPPTGAPLTDSVSVTVTA</sequence>
<dbReference type="Pfam" id="PF02368">
    <property type="entry name" value="Big_2"/>
    <property type="match status" value="1"/>
</dbReference>
<dbReference type="SMART" id="SM00635">
    <property type="entry name" value="BID_2"/>
    <property type="match status" value="1"/>
</dbReference>
<evidence type="ECO:0000313" key="2">
    <source>
        <dbReference type="EMBL" id="AJD82107.1"/>
    </source>
</evidence>
<reference evidence="2 3" key="1">
    <citation type="submission" date="2014-10" db="EMBL/GenBank/DDBJ databases">
        <authorList>
            <person name="Mackenzie J."/>
            <person name="Lekholoane M."/>
            <person name="Leqhaoe R."/>
            <person name="Mcunu Z."/>
            <person name="Mzobe Z."/>
            <person name="Rodel H."/>
            <person name="Seagreen C."/>
            <person name="Mazeka N."/>
            <person name="Larsen M.H."/>
            <person name="Rubin E.J."/>
            <person name="Russell D.A."/>
            <person name="Guerrero C.A."/>
            <person name="Bowman C.A."/>
            <person name="Jacobs-Sera D."/>
            <person name="Hendrix R.W."/>
            <person name="Hatfull G.F."/>
        </authorList>
    </citation>
    <scope>NUCLEOTIDE SEQUENCE [LARGE SCALE GENOMIC DNA]</scope>
</reference>
<feature type="domain" description="BIG2" evidence="1">
    <location>
        <begin position="218"/>
        <end position="295"/>
    </location>
</feature>
<dbReference type="InterPro" id="IPR008964">
    <property type="entry name" value="Invasin/intimin_cell_adhesion"/>
</dbReference>